<evidence type="ECO:0000256" key="4">
    <source>
        <dbReference type="ARBA" id="ARBA00022692"/>
    </source>
</evidence>
<evidence type="ECO:0000256" key="8">
    <source>
        <dbReference type="ARBA" id="ARBA00023065"/>
    </source>
</evidence>
<reference evidence="15 16" key="2">
    <citation type="journal article" date="2010" name="Nucleic Acids Res.">
        <title>BeetleBase in 2010: revisions to provide comprehensive genomic information for Tribolium castaneum.</title>
        <authorList>
            <person name="Kim H.S."/>
            <person name="Murphy T."/>
            <person name="Xia J."/>
            <person name="Caragea D."/>
            <person name="Park Y."/>
            <person name="Beeman R.W."/>
            <person name="Lorenzen M.D."/>
            <person name="Butcher S."/>
            <person name="Manak J.R."/>
            <person name="Brown S.J."/>
        </authorList>
    </citation>
    <scope>GENOME REANNOTATION</scope>
    <source>
        <strain evidence="15 16">Georgia GA2</strain>
    </source>
</reference>
<evidence type="ECO:0000256" key="6">
    <source>
        <dbReference type="ARBA" id="ARBA00022989"/>
    </source>
</evidence>
<dbReference type="InParanoid" id="D1ZZA1"/>
<evidence type="ECO:0000256" key="1">
    <source>
        <dbReference type="ARBA" id="ARBA00004141"/>
    </source>
</evidence>
<feature type="repeat" description="ANK" evidence="12">
    <location>
        <begin position="3"/>
        <end position="35"/>
    </location>
</feature>
<dbReference type="InterPro" id="IPR005821">
    <property type="entry name" value="Ion_trans_dom"/>
</dbReference>
<dbReference type="SMART" id="SM00248">
    <property type="entry name" value="ANK"/>
    <property type="match status" value="4"/>
</dbReference>
<dbReference type="Pfam" id="PF00520">
    <property type="entry name" value="Ion_trans"/>
    <property type="match status" value="1"/>
</dbReference>
<dbReference type="GO" id="GO:0034220">
    <property type="term" value="P:monoatomic ion transmembrane transport"/>
    <property type="evidence" value="ECO:0000318"/>
    <property type="project" value="GO_Central"/>
</dbReference>
<evidence type="ECO:0000256" key="5">
    <source>
        <dbReference type="ARBA" id="ARBA00022737"/>
    </source>
</evidence>
<keyword evidence="11" id="KW-0407">Ion channel</keyword>
<dbReference type="OMA" id="WHTDIAL"/>
<protein>
    <submittedName>
        <fullName evidence="15">Transient receptor potential channel pyrexia-like Protein</fullName>
    </submittedName>
</protein>
<keyword evidence="8" id="KW-0406">Ion transport</keyword>
<keyword evidence="4 13" id="KW-0812">Transmembrane</keyword>
<dbReference type="SUPFAM" id="SSF48403">
    <property type="entry name" value="Ankyrin repeat"/>
    <property type="match status" value="1"/>
</dbReference>
<gene>
    <name evidence="15" type="primary">AUGUSTUS-3.0.2_08007</name>
    <name evidence="15" type="ORF">TcasGA2_TC008007</name>
</gene>
<dbReference type="AlphaFoldDB" id="D1ZZA1"/>
<dbReference type="eggNOG" id="KOG0510">
    <property type="taxonomic scope" value="Eukaryota"/>
</dbReference>
<dbReference type="PANTHER" id="PTHR47143:SF1">
    <property type="entry name" value="ION_TRANS DOMAIN-CONTAINING PROTEIN"/>
    <property type="match status" value="1"/>
</dbReference>
<dbReference type="GO" id="GO:0034703">
    <property type="term" value="C:cation channel complex"/>
    <property type="evidence" value="ECO:0007669"/>
    <property type="project" value="UniProtKB-ARBA"/>
</dbReference>
<evidence type="ECO:0000256" key="10">
    <source>
        <dbReference type="ARBA" id="ARBA00023180"/>
    </source>
</evidence>
<feature type="transmembrane region" description="Helical" evidence="13">
    <location>
        <begin position="397"/>
        <end position="417"/>
    </location>
</feature>
<dbReference type="Gene3D" id="1.25.40.20">
    <property type="entry name" value="Ankyrin repeat-containing domain"/>
    <property type="match status" value="1"/>
</dbReference>
<reference evidence="15 16" key="1">
    <citation type="journal article" date="2008" name="Nature">
        <title>The genome of the model beetle and pest Tribolium castaneum.</title>
        <authorList>
            <consortium name="Tribolium Genome Sequencing Consortium"/>
            <person name="Richards S."/>
            <person name="Gibbs R.A."/>
            <person name="Weinstock G.M."/>
            <person name="Brown S.J."/>
            <person name="Denell R."/>
            <person name="Beeman R.W."/>
            <person name="Gibbs R."/>
            <person name="Beeman R.W."/>
            <person name="Brown S.J."/>
            <person name="Bucher G."/>
            <person name="Friedrich M."/>
            <person name="Grimmelikhuijzen C.J."/>
            <person name="Klingler M."/>
            <person name="Lorenzen M."/>
            <person name="Richards S."/>
            <person name="Roth S."/>
            <person name="Schroder R."/>
            <person name="Tautz D."/>
            <person name="Zdobnov E.M."/>
            <person name="Muzny D."/>
            <person name="Gibbs R.A."/>
            <person name="Weinstock G.M."/>
            <person name="Attaway T."/>
            <person name="Bell S."/>
            <person name="Buhay C.J."/>
            <person name="Chandrabose M.N."/>
            <person name="Chavez D."/>
            <person name="Clerk-Blankenburg K.P."/>
            <person name="Cree A."/>
            <person name="Dao M."/>
            <person name="Davis C."/>
            <person name="Chacko J."/>
            <person name="Dinh H."/>
            <person name="Dugan-Rocha S."/>
            <person name="Fowler G."/>
            <person name="Garner T.T."/>
            <person name="Garnes J."/>
            <person name="Gnirke A."/>
            <person name="Hawes A."/>
            <person name="Hernandez J."/>
            <person name="Hines S."/>
            <person name="Holder M."/>
            <person name="Hume J."/>
            <person name="Jhangiani S.N."/>
            <person name="Joshi V."/>
            <person name="Khan Z.M."/>
            <person name="Jackson L."/>
            <person name="Kovar C."/>
            <person name="Kowis A."/>
            <person name="Lee S."/>
            <person name="Lewis L.R."/>
            <person name="Margolis J."/>
            <person name="Morgan M."/>
            <person name="Nazareth L.V."/>
            <person name="Nguyen N."/>
            <person name="Okwuonu G."/>
            <person name="Parker D."/>
            <person name="Richards S."/>
            <person name="Ruiz S.J."/>
            <person name="Santibanez J."/>
            <person name="Savard J."/>
            <person name="Scherer S.E."/>
            <person name="Schneider B."/>
            <person name="Sodergren E."/>
            <person name="Tautz D."/>
            <person name="Vattahil S."/>
            <person name="Villasana D."/>
            <person name="White C.S."/>
            <person name="Wright R."/>
            <person name="Park Y."/>
            <person name="Beeman R.W."/>
            <person name="Lord J."/>
            <person name="Oppert B."/>
            <person name="Lorenzen M."/>
            <person name="Brown S."/>
            <person name="Wang L."/>
            <person name="Savard J."/>
            <person name="Tautz D."/>
            <person name="Richards S."/>
            <person name="Weinstock G."/>
            <person name="Gibbs R.A."/>
            <person name="Liu Y."/>
            <person name="Worley K."/>
            <person name="Weinstock G."/>
            <person name="Elsik C.G."/>
            <person name="Reese J.T."/>
            <person name="Elhaik E."/>
            <person name="Landan G."/>
            <person name="Graur D."/>
            <person name="Arensburger P."/>
            <person name="Atkinson P."/>
            <person name="Beeman R.W."/>
            <person name="Beidler J."/>
            <person name="Brown S.J."/>
            <person name="Demuth J.P."/>
            <person name="Drury D.W."/>
            <person name="Du Y.Z."/>
            <person name="Fujiwara H."/>
            <person name="Lorenzen M."/>
            <person name="Maselli V."/>
            <person name="Osanai M."/>
            <person name="Park Y."/>
            <person name="Robertson H.M."/>
            <person name="Tu Z."/>
            <person name="Wang J.J."/>
            <person name="Wang S."/>
            <person name="Richards S."/>
            <person name="Song H."/>
            <person name="Zhang L."/>
            <person name="Sodergren E."/>
            <person name="Werner D."/>
            <person name="Stanke M."/>
            <person name="Morgenstern B."/>
            <person name="Solovyev V."/>
            <person name="Kosarev P."/>
            <person name="Brown G."/>
            <person name="Chen H.C."/>
            <person name="Ermolaeva O."/>
            <person name="Hlavina W."/>
            <person name="Kapustin Y."/>
            <person name="Kiryutin B."/>
            <person name="Kitts P."/>
            <person name="Maglott D."/>
            <person name="Pruitt K."/>
            <person name="Sapojnikov V."/>
            <person name="Souvorov A."/>
            <person name="Mackey A.J."/>
            <person name="Waterhouse R.M."/>
            <person name="Wyder S."/>
            <person name="Zdobnov E.M."/>
            <person name="Zdobnov E.M."/>
            <person name="Wyder S."/>
            <person name="Kriventseva E.V."/>
            <person name="Kadowaki T."/>
            <person name="Bork P."/>
            <person name="Aranda M."/>
            <person name="Bao R."/>
            <person name="Beermann A."/>
            <person name="Berns N."/>
            <person name="Bolognesi R."/>
            <person name="Bonneton F."/>
            <person name="Bopp D."/>
            <person name="Brown S.J."/>
            <person name="Bucher G."/>
            <person name="Butts T."/>
            <person name="Chaumot A."/>
            <person name="Denell R.E."/>
            <person name="Ferrier D.E."/>
            <person name="Friedrich M."/>
            <person name="Gordon C.M."/>
            <person name="Jindra M."/>
            <person name="Klingler M."/>
            <person name="Lan Q."/>
            <person name="Lattorff H.M."/>
            <person name="Laudet V."/>
            <person name="von Levetsow C."/>
            <person name="Liu Z."/>
            <person name="Lutz R."/>
            <person name="Lynch J.A."/>
            <person name="da Fonseca R.N."/>
            <person name="Posnien N."/>
            <person name="Reuter R."/>
            <person name="Roth S."/>
            <person name="Savard J."/>
            <person name="Schinko J.B."/>
            <person name="Schmitt C."/>
            <person name="Schoppmeier M."/>
            <person name="Schroder R."/>
            <person name="Shippy T.D."/>
            <person name="Simonnet F."/>
            <person name="Marques-Souza H."/>
            <person name="Tautz D."/>
            <person name="Tomoyasu Y."/>
            <person name="Trauner J."/>
            <person name="Van der Zee M."/>
            <person name="Vervoort M."/>
            <person name="Wittkopp N."/>
            <person name="Wimmer E.A."/>
            <person name="Yang X."/>
            <person name="Jones A.K."/>
            <person name="Sattelle D.B."/>
            <person name="Ebert P.R."/>
            <person name="Nelson D."/>
            <person name="Scott J.G."/>
            <person name="Beeman R.W."/>
            <person name="Muthukrishnan S."/>
            <person name="Kramer K.J."/>
            <person name="Arakane Y."/>
            <person name="Beeman R.W."/>
            <person name="Zhu Q."/>
            <person name="Hogenkamp D."/>
            <person name="Dixit R."/>
            <person name="Oppert B."/>
            <person name="Jiang H."/>
            <person name="Zou Z."/>
            <person name="Marshall J."/>
            <person name="Elpidina E."/>
            <person name="Vinokurov K."/>
            <person name="Oppert C."/>
            <person name="Zou Z."/>
            <person name="Evans J."/>
            <person name="Lu Z."/>
            <person name="Zhao P."/>
            <person name="Sumathipala N."/>
            <person name="Altincicek B."/>
            <person name="Vilcinskas A."/>
            <person name="Williams M."/>
            <person name="Hultmark D."/>
            <person name="Hetru C."/>
            <person name="Jiang H."/>
            <person name="Grimmelikhuijzen C.J."/>
            <person name="Hauser F."/>
            <person name="Cazzamali G."/>
            <person name="Williamson M."/>
            <person name="Park Y."/>
            <person name="Li B."/>
            <person name="Tanaka Y."/>
            <person name="Predel R."/>
            <person name="Neupert S."/>
            <person name="Schachtner J."/>
            <person name="Verleyen P."/>
            <person name="Raible F."/>
            <person name="Bork P."/>
            <person name="Friedrich M."/>
            <person name="Walden K.K."/>
            <person name="Robertson H.M."/>
            <person name="Angeli S."/>
            <person name="Foret S."/>
            <person name="Bucher G."/>
            <person name="Schuetz S."/>
            <person name="Maleszka R."/>
            <person name="Wimmer E.A."/>
            <person name="Beeman R.W."/>
            <person name="Lorenzen M."/>
            <person name="Tomoyasu Y."/>
            <person name="Miller S.C."/>
            <person name="Grossmann D."/>
            <person name="Bucher G."/>
        </authorList>
    </citation>
    <scope>NUCLEOTIDE SEQUENCE [LARGE SCALE GENOMIC DNA]</scope>
    <source>
        <strain evidence="15 16">Georgia GA2</strain>
    </source>
</reference>
<keyword evidence="5" id="KW-0677">Repeat</keyword>
<name>D1ZZA1_TRICA</name>
<keyword evidence="3" id="KW-0716">Sensory transduction</keyword>
<evidence type="ECO:0000256" key="11">
    <source>
        <dbReference type="ARBA" id="ARBA00023303"/>
    </source>
</evidence>
<keyword evidence="10" id="KW-0325">Glycoprotein</keyword>
<dbReference type="STRING" id="7070.D1ZZA1"/>
<evidence type="ECO:0000256" key="12">
    <source>
        <dbReference type="PROSITE-ProRule" id="PRU00023"/>
    </source>
</evidence>
<feature type="transmembrane region" description="Helical" evidence="13">
    <location>
        <begin position="257"/>
        <end position="276"/>
    </location>
</feature>
<feature type="transmembrane region" description="Helical" evidence="13">
    <location>
        <begin position="326"/>
        <end position="342"/>
    </location>
</feature>
<keyword evidence="2" id="KW-0813">Transport</keyword>
<dbReference type="PRINTS" id="PR01415">
    <property type="entry name" value="ANKYRIN"/>
</dbReference>
<evidence type="ECO:0000313" key="15">
    <source>
        <dbReference type="EMBL" id="EFA02876.2"/>
    </source>
</evidence>
<keyword evidence="16" id="KW-1185">Reference proteome</keyword>
<keyword evidence="9 13" id="KW-0472">Membrane</keyword>
<feature type="domain" description="Ion transport" evidence="14">
    <location>
        <begin position="266"/>
        <end position="485"/>
    </location>
</feature>
<feature type="repeat" description="ANK" evidence="12">
    <location>
        <begin position="70"/>
        <end position="102"/>
    </location>
</feature>
<dbReference type="OrthoDB" id="5402602at2759"/>
<proteinExistence type="predicted"/>
<dbReference type="InterPro" id="IPR002110">
    <property type="entry name" value="Ankyrin_rpt"/>
</dbReference>
<comment type="subcellular location">
    <subcellularLocation>
        <location evidence="1">Membrane</location>
        <topology evidence="1">Multi-pass membrane protein</topology>
    </subcellularLocation>
</comment>
<dbReference type="PROSITE" id="PS50297">
    <property type="entry name" value="ANK_REP_REGION"/>
    <property type="match status" value="4"/>
</dbReference>
<dbReference type="KEGG" id="tca:103312650"/>
<dbReference type="GO" id="GO:1902495">
    <property type="term" value="C:transmembrane transporter complex"/>
    <property type="evidence" value="ECO:0000318"/>
    <property type="project" value="GO_Central"/>
</dbReference>
<dbReference type="InterPro" id="IPR052076">
    <property type="entry name" value="TRP_cation_channel"/>
</dbReference>
<dbReference type="Proteomes" id="UP000007266">
    <property type="component" value="Linkage group 4"/>
</dbReference>
<evidence type="ECO:0000256" key="7">
    <source>
        <dbReference type="ARBA" id="ARBA00023043"/>
    </source>
</evidence>
<dbReference type="GO" id="GO:0005216">
    <property type="term" value="F:monoatomic ion channel activity"/>
    <property type="evidence" value="ECO:0007669"/>
    <property type="project" value="InterPro"/>
</dbReference>
<evidence type="ECO:0000256" key="2">
    <source>
        <dbReference type="ARBA" id="ARBA00022448"/>
    </source>
</evidence>
<dbReference type="Pfam" id="PF12796">
    <property type="entry name" value="Ank_2"/>
    <property type="match status" value="2"/>
</dbReference>
<dbReference type="EMBL" id="KQ971338">
    <property type="protein sequence ID" value="EFA02876.2"/>
    <property type="molecule type" value="Genomic_DNA"/>
</dbReference>
<accession>D1ZZA1</accession>
<keyword evidence="6 13" id="KW-1133">Transmembrane helix</keyword>
<feature type="repeat" description="ANK" evidence="12">
    <location>
        <begin position="36"/>
        <end position="72"/>
    </location>
</feature>
<dbReference type="PANTHER" id="PTHR47143">
    <property type="entry name" value="TRANSIENT RECEPTOR POTENTIAL CATION CHANNEL PROTEIN PAINLESS"/>
    <property type="match status" value="1"/>
</dbReference>
<evidence type="ECO:0000256" key="13">
    <source>
        <dbReference type="SAM" id="Phobius"/>
    </source>
</evidence>
<dbReference type="HOGENOM" id="CLU_470391_0_0_1"/>
<feature type="transmembrane region" description="Helical" evidence="13">
    <location>
        <begin position="357"/>
        <end position="377"/>
    </location>
</feature>
<dbReference type="PROSITE" id="PS50088">
    <property type="entry name" value="ANK_REPEAT"/>
    <property type="match status" value="4"/>
</dbReference>
<sequence length="577" mass="65085">MSSSISPLHRAVTSGDVSLVKRLLAAGSDPNAADSHGRTPIVFAECIKNDELFEQIVELLIAHGADVNACNDTPLYSAVFYGKKHLVERLLKAGAGVRSNNLLHIVAEKGDDTILALLLGDKRSEEMIDGEDANGRTSAFLAAQHDHKRCLKMLIAKGADLSRADLQGESVMEAIFENMTKPVEFLTEVLDASVTLERGEKNKYFVDFGFLAPRKTGGQMSVISRLLVSASEEEKTSVLQHPVIELYLSIKWSRMCYFFYLWIFAYVLFVLSFSVYVMLCRDYRNLDVLVTASRWISIWSGACLLGHGVLECCLTHGNHFRKYEMWLNLACTSLSLIVAIAGKRDGNREDELAAPNWVLHVTSIAILLSWTELMLLIGRLPTYGYYALMFSAVLQNVIRVLLAFLCLVVGFSLSFSIEFANCSEFNDPWRALVKTTVMMMGEFDYSDLFTGLERPASRVIFLLFVILTSIVLMNLMVGLAVSDIQCLQMVSHARKLEKMADFLAQLEKVLTSEKFKKRWLPQIVQKILRRNFIDVRYELETSARFRRSKKLSSKLIDSLVAIAKSQKNRRLKFNEDF</sequence>
<dbReference type="InterPro" id="IPR036770">
    <property type="entry name" value="Ankyrin_rpt-contain_sf"/>
</dbReference>
<evidence type="ECO:0000256" key="3">
    <source>
        <dbReference type="ARBA" id="ARBA00022606"/>
    </source>
</evidence>
<dbReference type="GO" id="GO:0022857">
    <property type="term" value="F:transmembrane transporter activity"/>
    <property type="evidence" value="ECO:0000318"/>
    <property type="project" value="GO_Central"/>
</dbReference>
<feature type="transmembrane region" description="Helical" evidence="13">
    <location>
        <begin position="459"/>
        <end position="481"/>
    </location>
</feature>
<evidence type="ECO:0000256" key="9">
    <source>
        <dbReference type="ARBA" id="ARBA00023136"/>
    </source>
</evidence>
<keyword evidence="15" id="KW-0675">Receptor</keyword>
<evidence type="ECO:0000259" key="14">
    <source>
        <dbReference type="Pfam" id="PF00520"/>
    </source>
</evidence>
<feature type="repeat" description="ANK" evidence="12">
    <location>
        <begin position="134"/>
        <end position="166"/>
    </location>
</feature>
<keyword evidence="7 12" id="KW-0040">ANK repeat</keyword>
<evidence type="ECO:0000313" key="16">
    <source>
        <dbReference type="Proteomes" id="UP000007266"/>
    </source>
</evidence>
<organism evidence="15 16">
    <name type="scientific">Tribolium castaneum</name>
    <name type="common">Red flour beetle</name>
    <dbReference type="NCBI Taxonomy" id="7070"/>
    <lineage>
        <taxon>Eukaryota</taxon>
        <taxon>Metazoa</taxon>
        <taxon>Ecdysozoa</taxon>
        <taxon>Arthropoda</taxon>
        <taxon>Hexapoda</taxon>
        <taxon>Insecta</taxon>
        <taxon>Pterygota</taxon>
        <taxon>Neoptera</taxon>
        <taxon>Endopterygota</taxon>
        <taxon>Coleoptera</taxon>
        <taxon>Polyphaga</taxon>
        <taxon>Cucujiformia</taxon>
        <taxon>Tenebrionidae</taxon>
        <taxon>Tenebrionidae incertae sedis</taxon>
        <taxon>Tribolium</taxon>
    </lineage>
</organism>